<accession>A0A975DIP8</accession>
<organism evidence="2 3">
    <name type="scientific">Pseudoalteromonas xiamenensis</name>
    <dbReference type="NCBI Taxonomy" id="882626"/>
    <lineage>
        <taxon>Bacteria</taxon>
        <taxon>Pseudomonadati</taxon>
        <taxon>Pseudomonadota</taxon>
        <taxon>Gammaproteobacteria</taxon>
        <taxon>Alteromonadales</taxon>
        <taxon>Pseudoalteromonadaceae</taxon>
        <taxon>Pseudoalteromonas</taxon>
    </lineage>
</organism>
<gene>
    <name evidence="2" type="ORF">J5O05_05675</name>
</gene>
<reference evidence="2" key="1">
    <citation type="submission" date="2021-03" db="EMBL/GenBank/DDBJ databases">
        <title>Complete Genome of Pseudoalteromonas xiamenensis STKMTI.2, a new potential marine bacterium producing anti-Vibrio compounds.</title>
        <authorList>
            <person name="Handayani D.P."/>
            <person name="Isnansetyo A."/>
            <person name="Istiqomah I."/>
            <person name="Jumina J."/>
        </authorList>
    </citation>
    <scope>NUCLEOTIDE SEQUENCE</scope>
    <source>
        <strain evidence="2">STKMTI.2</strain>
    </source>
</reference>
<evidence type="ECO:0008006" key="4">
    <source>
        <dbReference type="Google" id="ProtNLM"/>
    </source>
</evidence>
<keyword evidence="3" id="KW-1185">Reference proteome</keyword>
<dbReference type="SUPFAM" id="SSF53850">
    <property type="entry name" value="Periplasmic binding protein-like II"/>
    <property type="match status" value="1"/>
</dbReference>
<feature type="signal peptide" evidence="1">
    <location>
        <begin position="1"/>
        <end position="19"/>
    </location>
</feature>
<dbReference type="RefSeq" id="WP_208843969.1">
    <property type="nucleotide sequence ID" value="NZ_CP072133.1"/>
</dbReference>
<proteinExistence type="predicted"/>
<dbReference type="KEGG" id="pxi:J5O05_05675"/>
<evidence type="ECO:0000313" key="2">
    <source>
        <dbReference type="EMBL" id="QTH72344.1"/>
    </source>
</evidence>
<dbReference type="AlphaFoldDB" id="A0A975DIP8"/>
<dbReference type="EMBL" id="CP072133">
    <property type="protein sequence ID" value="QTH72344.1"/>
    <property type="molecule type" value="Genomic_DNA"/>
</dbReference>
<keyword evidence="1" id="KW-0732">Signal</keyword>
<evidence type="ECO:0000313" key="3">
    <source>
        <dbReference type="Proteomes" id="UP000664904"/>
    </source>
</evidence>
<dbReference type="Proteomes" id="UP000664904">
    <property type="component" value="Chromosome"/>
</dbReference>
<protein>
    <recommendedName>
        <fullName evidence="4">Phosphate ABC transporter substrate-binding protein</fullName>
    </recommendedName>
</protein>
<feature type="chain" id="PRO_5037239563" description="Phosphate ABC transporter substrate-binding protein" evidence="1">
    <location>
        <begin position="20"/>
        <end position="141"/>
    </location>
</feature>
<name>A0A975DIP8_9GAMM</name>
<dbReference type="Gene3D" id="3.40.190.10">
    <property type="entry name" value="Periplasmic binding protein-like II"/>
    <property type="match status" value="1"/>
</dbReference>
<evidence type="ECO:0000256" key="1">
    <source>
        <dbReference type="SAM" id="SignalP"/>
    </source>
</evidence>
<sequence>MSMLLRLLIVLVLPMHCFAQQSIAVIVNKANPVIHVSQRALIDLYMGKYQAFDNGMPAQPIDIDSTMPLKETFYMRLTGRDLSQINAYRSRIKFSGKASFPIAMPNSDAIIKAVQKDPLAIGYIWAEDVTDQVKVVFTLDK</sequence>